<dbReference type="OrthoDB" id="1919723at2"/>
<protein>
    <submittedName>
        <fullName evidence="1">Uncharacterized protein</fullName>
    </submittedName>
</protein>
<dbReference type="GO" id="GO:0005737">
    <property type="term" value="C:cytoplasm"/>
    <property type="evidence" value="ECO:0007669"/>
    <property type="project" value="TreeGrafter"/>
</dbReference>
<dbReference type="PANTHER" id="PTHR16155">
    <property type="entry name" value="DED DOMAIN-CONTAINING PROTEIN"/>
    <property type="match status" value="1"/>
</dbReference>
<evidence type="ECO:0000313" key="1">
    <source>
        <dbReference type="EMBL" id="OCS90959.1"/>
    </source>
</evidence>
<keyword evidence="2" id="KW-1185">Reference proteome</keyword>
<comment type="caution">
    <text evidence="1">The sequence shown here is derived from an EMBL/GenBank/DDBJ whole genome shotgun (WGS) entry which is preliminary data.</text>
</comment>
<name>A0A1C0YUZ8_9BACL</name>
<sequence>MTNVNILKMGRIAELNEVKTSYKDSKNIIDCYNQSILFYKDHLFYLDSHSYSGAKQQLIPAGTLLYNVMEWAYKHLLHETYRKEREKGKINSNKCKDLQGKLKKSGTKNNFLVSQIKHFYQNELDANDINLDTVAQYSYILNNGPKHYAEDPDKEKFEVIAEIVKRFILVFIDNNAFLRPIKELNEFNSYTELLELFVLENENNHYILITQDEKLDITSCQNLLKIKWDLVMDFDIYSDEKGLLNYYKSKSALRPIVGDLTNNTIRELNIRREMPYWIMGRGYSDRPETIIESNMFIRKYGRFLSDYFQQFRSLYTQPLKIIILNQNKLLVERLMQDIDAVYADFTDTSNSVPDYEIILFKDTLVDLDPIINAKILKYDYAEFIDFLNNLPQTPTKDVINYVIPADPYEENNNKIVYELESEFFEELKVNGELLYIDIDQVDYNTYDETEDREKFYKGETEISWMGIKRHFDVERKEMFNTLRREIEKLLVNRGTAEKSIQYIPGVGGTTILRRIAFEFHSKYPTIILKNYLDGITDNALFELYRKARKTIFILIDSNNFTKDNLNKLRRALTLKSFPYVLLHFEREVISKKSSKTESTIDYFSKDEEQSMKDKLLPYIRSDIEARNRLLELVKSSKHEDRIPIIMSLTAFQEDFKGLSNYIRGFLQTLNPTQKRFLVYLSIVDYAINKPIEETFFRKSGDEIFPLISSNAFVHLIKINYNEKTFKIKYPIFSQEILRQISNPNEDRSERKGIIISNLLEYILEFIEDSRFLSTSTSKKTEILLRELFITREENDMIKDKFAPLIEKIISESPDNQNVIIGNIFKKLSEIYPEEPHYLGHLARYYFYIDKNYKMGKETIKNALDIFEQKEGNKDSHLYHMQAMGQVAEITSKLIPEIKEASRLDDAILKRELMQKIKHEANIAFEIFEEVRSLSAKGLAINLAGYISDISLCINLVDMGVRIEGKNGISDFLADSKIDGWYKSVIDRAFNLFEDSKKFPLEDNRNINSDVEASIQKIKGNLNEAISIWEKYIQSDNPDNPRVRRMLARAYEENLDFQNNQENYYKNLESIKELMEYNMKIEPDNGNNIRIWFEAIRKTSSSSSEATLDQAILKLQQWIAESDTIEAHYYYFILAFIKAVNNSTEYEQKLPYLLNKLKEKSFNSPNSRKTFEWLGFGDGLDSLITDKDFYKKEKDERDLARLRTLTGRITPNFSTSNQAAYISIFGIDVFFNPTYTVGIDRSKKNQRVQFGVGFSFEGPRAFNSTVKLVEASTEELNFNDETLVIGETVKFEVTGELEYYYTGIITKNKSLASIHKNKLGIDHKPSLGMILDLKVVRKKYINGKGEVWELENLDLNELNTNNIIAAKYEEALKRKNQNQ</sequence>
<proteinExistence type="predicted"/>
<evidence type="ECO:0000313" key="2">
    <source>
        <dbReference type="Proteomes" id="UP000093482"/>
    </source>
</evidence>
<accession>A0A1C0YUZ8</accession>
<organism evidence="1 2">
    <name type="scientific">Caryophanon latum</name>
    <dbReference type="NCBI Taxonomy" id="33977"/>
    <lineage>
        <taxon>Bacteria</taxon>
        <taxon>Bacillati</taxon>
        <taxon>Bacillota</taxon>
        <taxon>Bacilli</taxon>
        <taxon>Bacillales</taxon>
        <taxon>Caryophanaceae</taxon>
        <taxon>Caryophanon</taxon>
    </lineage>
</organism>
<dbReference type="RefSeq" id="WP_066463897.1">
    <property type="nucleotide sequence ID" value="NZ_MATO01000032.1"/>
</dbReference>
<reference evidence="1 2" key="1">
    <citation type="submission" date="2016-07" db="EMBL/GenBank/DDBJ databases">
        <title>Caryophanon latum genome sequencing.</title>
        <authorList>
            <person name="Verma A."/>
            <person name="Pal Y."/>
            <person name="Krishnamurthi S."/>
        </authorList>
    </citation>
    <scope>NUCLEOTIDE SEQUENCE [LARGE SCALE GENOMIC DNA]</scope>
    <source>
        <strain evidence="1 2">DSM 14151</strain>
    </source>
</reference>
<dbReference type="PANTHER" id="PTHR16155:SF19">
    <property type="entry name" value="DED DOMAIN-CONTAINING PROTEIN"/>
    <property type="match status" value="1"/>
</dbReference>
<dbReference type="Proteomes" id="UP000093482">
    <property type="component" value="Unassembled WGS sequence"/>
</dbReference>
<gene>
    <name evidence="1" type="ORF">A6K76_10320</name>
</gene>
<dbReference type="EMBL" id="MATO01000032">
    <property type="protein sequence ID" value="OCS90959.1"/>
    <property type="molecule type" value="Genomic_DNA"/>
</dbReference>